<comment type="subcellular location">
    <subcellularLocation>
        <location evidence="1">Cell membrane</location>
        <topology evidence="1">Multi-pass membrane protein</topology>
    </subcellularLocation>
</comment>
<evidence type="ECO:0000256" key="9">
    <source>
        <dbReference type="ARBA" id="ARBA00023136"/>
    </source>
</evidence>
<dbReference type="InterPro" id="IPR025857">
    <property type="entry name" value="MacB_PCD"/>
</dbReference>
<comment type="subunit">
    <text evidence="3">The complex is composed of two ATP-binding proteins (HrtA), two transmembrane proteins (HrtB) and a solute-binding protein.</text>
</comment>
<dbReference type="Proteomes" id="UP000602076">
    <property type="component" value="Unassembled WGS sequence"/>
</dbReference>
<accession>A0A927CWJ6</accession>
<comment type="caution">
    <text evidence="14">The sequence shown here is derived from an EMBL/GenBank/DDBJ whole genome shotgun (WGS) entry which is preliminary data.</text>
</comment>
<dbReference type="GO" id="GO:0005886">
    <property type="term" value="C:plasma membrane"/>
    <property type="evidence" value="ECO:0007669"/>
    <property type="project" value="UniProtKB-SubCell"/>
</dbReference>
<gene>
    <name evidence="14" type="ORF">IEO70_12000</name>
</gene>
<evidence type="ECO:0000256" key="6">
    <source>
        <dbReference type="ARBA" id="ARBA00022475"/>
    </source>
</evidence>
<dbReference type="InterPro" id="IPR003838">
    <property type="entry name" value="ABC3_permease_C"/>
</dbReference>
<evidence type="ECO:0000256" key="7">
    <source>
        <dbReference type="ARBA" id="ARBA00022692"/>
    </source>
</evidence>
<protein>
    <recommendedName>
        <fullName evidence="4">Putative hemin transport system permease protein HrtB</fullName>
    </recommendedName>
</protein>
<feature type="transmembrane region" description="Helical" evidence="11">
    <location>
        <begin position="338"/>
        <end position="358"/>
    </location>
</feature>
<evidence type="ECO:0000256" key="5">
    <source>
        <dbReference type="ARBA" id="ARBA00022448"/>
    </source>
</evidence>
<keyword evidence="15" id="KW-1185">Reference proteome</keyword>
<dbReference type="Pfam" id="PF12704">
    <property type="entry name" value="MacB_PCD"/>
    <property type="match status" value="1"/>
</dbReference>
<keyword evidence="9 11" id="KW-0472">Membrane</keyword>
<keyword evidence="7 11" id="KW-0812">Transmembrane</keyword>
<evidence type="ECO:0000313" key="15">
    <source>
        <dbReference type="Proteomes" id="UP000602076"/>
    </source>
</evidence>
<evidence type="ECO:0000256" key="4">
    <source>
        <dbReference type="ARBA" id="ARBA00016962"/>
    </source>
</evidence>
<proteinExistence type="inferred from homology"/>
<sequence length="374" mass="39921">MFLALKELKHGKLRFLMIGTILVLISWLVFILSGLGNGLSTLSAASLKGMDTDYVVYEKGSSNALSKSLLSEDLTTRIKEENSDVKAAAPIGASMGSVVKDGEDLDGDKEDVAILGIEPGTFLEPKVIEGSSLSSGEPMKVIANDTLKDAGFKIGDVLQLDGSTEEMEIAGFVEDQTYNHVTSIYVTMEKWRDYTFAAPGSDNGIENPVNGIALQGENIDAEKLDSQIDGIQTATKKQAINGMPGYTAENGTITMMLVFLLAISAFVIAVFFYVLTLQKSNQFGIMKAIGASNGFLAKAIVSQVFTLSLISILIGIALSYGTAAILPEAMPFNLDTVLVITYGVVLLIISVLSSLLSVRKITKIDPLTAIGRVE</sequence>
<feature type="transmembrane region" description="Helical" evidence="11">
    <location>
        <begin position="253"/>
        <end position="275"/>
    </location>
</feature>
<evidence type="ECO:0000256" key="1">
    <source>
        <dbReference type="ARBA" id="ARBA00004651"/>
    </source>
</evidence>
<dbReference type="RefSeq" id="WP_190998623.1">
    <property type="nucleotide sequence ID" value="NZ_JACXSI010000027.1"/>
</dbReference>
<comment type="function">
    <text evidence="10">Part of the ABC transporter complex hrt involved in hemin import. Responsible for the translocation of the substrate across the membrane.</text>
</comment>
<evidence type="ECO:0000256" key="2">
    <source>
        <dbReference type="ARBA" id="ARBA00008697"/>
    </source>
</evidence>
<evidence type="ECO:0000256" key="10">
    <source>
        <dbReference type="ARBA" id="ARBA00024973"/>
    </source>
</evidence>
<dbReference type="InterPro" id="IPR051125">
    <property type="entry name" value="ABC-4/HrtB_transporter"/>
</dbReference>
<name>A0A927CWJ6_9BACI</name>
<feature type="domain" description="ABC3 transporter permease C-terminal" evidence="12">
    <location>
        <begin position="255"/>
        <end position="366"/>
    </location>
</feature>
<keyword evidence="6" id="KW-1003">Cell membrane</keyword>
<feature type="transmembrane region" description="Helical" evidence="11">
    <location>
        <begin position="15"/>
        <end position="36"/>
    </location>
</feature>
<reference evidence="14" key="1">
    <citation type="submission" date="2020-09" db="EMBL/GenBank/DDBJ databases">
        <title>Bacillus faecalis sp. nov., a moderately halophilic bacterium isolated from cow faeces.</title>
        <authorList>
            <person name="Jiang L."/>
            <person name="Lee J."/>
        </authorList>
    </citation>
    <scope>NUCLEOTIDE SEQUENCE</scope>
    <source>
        <strain evidence="14">AGMB 02131</strain>
    </source>
</reference>
<evidence type="ECO:0000256" key="3">
    <source>
        <dbReference type="ARBA" id="ARBA00011131"/>
    </source>
</evidence>
<evidence type="ECO:0000313" key="14">
    <source>
        <dbReference type="EMBL" id="MBD3109083.1"/>
    </source>
</evidence>
<organism evidence="14 15">
    <name type="scientific">Peribacillus faecalis</name>
    <dbReference type="NCBI Taxonomy" id="2772559"/>
    <lineage>
        <taxon>Bacteria</taxon>
        <taxon>Bacillati</taxon>
        <taxon>Bacillota</taxon>
        <taxon>Bacilli</taxon>
        <taxon>Bacillales</taxon>
        <taxon>Bacillaceae</taxon>
        <taxon>Peribacillus</taxon>
    </lineage>
</organism>
<evidence type="ECO:0000256" key="8">
    <source>
        <dbReference type="ARBA" id="ARBA00022989"/>
    </source>
</evidence>
<evidence type="ECO:0000259" key="13">
    <source>
        <dbReference type="Pfam" id="PF12704"/>
    </source>
</evidence>
<feature type="transmembrane region" description="Helical" evidence="11">
    <location>
        <begin position="295"/>
        <end position="318"/>
    </location>
</feature>
<feature type="domain" description="MacB-like periplasmic core" evidence="13">
    <location>
        <begin position="27"/>
        <end position="193"/>
    </location>
</feature>
<dbReference type="PANTHER" id="PTHR43738:SF1">
    <property type="entry name" value="HEMIN TRANSPORT SYSTEM PERMEASE PROTEIN HRTB-RELATED"/>
    <property type="match status" value="1"/>
</dbReference>
<keyword evidence="8 11" id="KW-1133">Transmembrane helix</keyword>
<dbReference type="EMBL" id="JACXSI010000027">
    <property type="protein sequence ID" value="MBD3109083.1"/>
    <property type="molecule type" value="Genomic_DNA"/>
</dbReference>
<comment type="similarity">
    <text evidence="2">Belongs to the ABC-4 integral membrane protein family. HrtB subfamily.</text>
</comment>
<dbReference type="AlphaFoldDB" id="A0A927CWJ6"/>
<keyword evidence="5" id="KW-0813">Transport</keyword>
<dbReference type="Pfam" id="PF02687">
    <property type="entry name" value="FtsX"/>
    <property type="match status" value="1"/>
</dbReference>
<evidence type="ECO:0000259" key="12">
    <source>
        <dbReference type="Pfam" id="PF02687"/>
    </source>
</evidence>
<evidence type="ECO:0000256" key="11">
    <source>
        <dbReference type="SAM" id="Phobius"/>
    </source>
</evidence>
<dbReference type="PANTHER" id="PTHR43738">
    <property type="entry name" value="ABC TRANSPORTER, MEMBRANE PROTEIN"/>
    <property type="match status" value="1"/>
</dbReference>